<feature type="domain" description="Heterokaryon incompatibility" evidence="1">
    <location>
        <begin position="88"/>
        <end position="179"/>
    </location>
</feature>
<gene>
    <name evidence="2" type="ORF">PISMIDRAFT_678534</name>
</gene>
<accession>A0A0C9ZDQ9</accession>
<evidence type="ECO:0000313" key="3">
    <source>
        <dbReference type="Proteomes" id="UP000054018"/>
    </source>
</evidence>
<dbReference type="HOGENOM" id="CLU_909490_0_0_1"/>
<reference evidence="3" key="2">
    <citation type="submission" date="2015-01" db="EMBL/GenBank/DDBJ databases">
        <title>Evolutionary Origins and Diversification of the Mycorrhizal Mutualists.</title>
        <authorList>
            <consortium name="DOE Joint Genome Institute"/>
            <consortium name="Mycorrhizal Genomics Consortium"/>
            <person name="Kohler A."/>
            <person name="Kuo A."/>
            <person name="Nagy L.G."/>
            <person name="Floudas D."/>
            <person name="Copeland A."/>
            <person name="Barry K.W."/>
            <person name="Cichocki N."/>
            <person name="Veneault-Fourrey C."/>
            <person name="LaButti K."/>
            <person name="Lindquist E.A."/>
            <person name="Lipzen A."/>
            <person name="Lundell T."/>
            <person name="Morin E."/>
            <person name="Murat C."/>
            <person name="Riley R."/>
            <person name="Ohm R."/>
            <person name="Sun H."/>
            <person name="Tunlid A."/>
            <person name="Henrissat B."/>
            <person name="Grigoriev I.V."/>
            <person name="Hibbett D.S."/>
            <person name="Martin F."/>
        </authorList>
    </citation>
    <scope>NUCLEOTIDE SEQUENCE [LARGE SCALE GENOMIC DNA]</scope>
    <source>
        <strain evidence="3">441</strain>
    </source>
</reference>
<dbReference type="Pfam" id="PF06985">
    <property type="entry name" value="HET"/>
    <property type="match status" value="1"/>
</dbReference>
<reference evidence="2 3" key="1">
    <citation type="submission" date="2014-04" db="EMBL/GenBank/DDBJ databases">
        <authorList>
            <consortium name="DOE Joint Genome Institute"/>
            <person name="Kuo A."/>
            <person name="Kohler A."/>
            <person name="Costa M.D."/>
            <person name="Nagy L.G."/>
            <person name="Floudas D."/>
            <person name="Copeland A."/>
            <person name="Barry K.W."/>
            <person name="Cichocki N."/>
            <person name="Veneault-Fourrey C."/>
            <person name="LaButti K."/>
            <person name="Lindquist E.A."/>
            <person name="Lipzen A."/>
            <person name="Lundell T."/>
            <person name="Morin E."/>
            <person name="Murat C."/>
            <person name="Sun H."/>
            <person name="Tunlid A."/>
            <person name="Henrissat B."/>
            <person name="Grigoriev I.V."/>
            <person name="Hibbett D.S."/>
            <person name="Martin F."/>
            <person name="Nordberg H.P."/>
            <person name="Cantor M.N."/>
            <person name="Hua S.X."/>
        </authorList>
    </citation>
    <scope>NUCLEOTIDE SEQUENCE [LARGE SCALE GENOMIC DNA]</scope>
    <source>
        <strain evidence="2 3">441</strain>
    </source>
</reference>
<keyword evidence="3" id="KW-1185">Reference proteome</keyword>
<sequence length="306" mass="34143">MAFSDGPSGVTKFDIKQGIRIVAFVTLETMPTRLLHTHTGILCNRDAQILNFMGSERCERLESANRATRSGINKIEHIRTEILGHFQYAMLSHRWGEGEPSLCDIEGRNVYNMLSTGALGKPRAFRVVALGRDHSWAWSNTCCIDKHSSNEVQETILSMFVWYRQSLLTVTYLSDVADAGSLSGIAKWFRRGWTLQELLAPPSQRGRAAFGDKSGALNVIRCTAKPIWLTLYVAPQFLSHSLALLGVTHRIPAVPLRTPASCRPSDVCAVPTHLLVHLFHDFSLSTLYCHVLSITLQWSSCKGQIH</sequence>
<proteinExistence type="predicted"/>
<protein>
    <recommendedName>
        <fullName evidence="1">Heterokaryon incompatibility domain-containing protein</fullName>
    </recommendedName>
</protein>
<dbReference type="EMBL" id="KN833720">
    <property type="protein sequence ID" value="KIK24049.1"/>
    <property type="molecule type" value="Genomic_DNA"/>
</dbReference>
<dbReference type="AlphaFoldDB" id="A0A0C9ZDQ9"/>
<organism evidence="2 3">
    <name type="scientific">Pisolithus microcarpus 441</name>
    <dbReference type="NCBI Taxonomy" id="765257"/>
    <lineage>
        <taxon>Eukaryota</taxon>
        <taxon>Fungi</taxon>
        <taxon>Dikarya</taxon>
        <taxon>Basidiomycota</taxon>
        <taxon>Agaricomycotina</taxon>
        <taxon>Agaricomycetes</taxon>
        <taxon>Agaricomycetidae</taxon>
        <taxon>Boletales</taxon>
        <taxon>Sclerodermatineae</taxon>
        <taxon>Pisolithaceae</taxon>
        <taxon>Pisolithus</taxon>
    </lineage>
</organism>
<dbReference type="STRING" id="765257.A0A0C9ZDQ9"/>
<evidence type="ECO:0000313" key="2">
    <source>
        <dbReference type="EMBL" id="KIK24049.1"/>
    </source>
</evidence>
<dbReference type="PANTHER" id="PTHR10622:SF10">
    <property type="entry name" value="HET DOMAIN-CONTAINING PROTEIN"/>
    <property type="match status" value="1"/>
</dbReference>
<dbReference type="Proteomes" id="UP000054018">
    <property type="component" value="Unassembled WGS sequence"/>
</dbReference>
<dbReference type="PANTHER" id="PTHR10622">
    <property type="entry name" value="HET DOMAIN-CONTAINING PROTEIN"/>
    <property type="match status" value="1"/>
</dbReference>
<evidence type="ECO:0000259" key="1">
    <source>
        <dbReference type="Pfam" id="PF06985"/>
    </source>
</evidence>
<name>A0A0C9ZDQ9_9AGAM</name>
<dbReference type="InterPro" id="IPR010730">
    <property type="entry name" value="HET"/>
</dbReference>